<organism evidence="1 2">
    <name type="scientific">Nicotiana tabacum</name>
    <name type="common">Common tobacco</name>
    <dbReference type="NCBI Taxonomy" id="4097"/>
    <lineage>
        <taxon>Eukaryota</taxon>
        <taxon>Viridiplantae</taxon>
        <taxon>Streptophyta</taxon>
        <taxon>Embryophyta</taxon>
        <taxon>Tracheophyta</taxon>
        <taxon>Spermatophyta</taxon>
        <taxon>Magnoliopsida</taxon>
        <taxon>eudicotyledons</taxon>
        <taxon>Gunneridae</taxon>
        <taxon>Pentapetalae</taxon>
        <taxon>asterids</taxon>
        <taxon>lamiids</taxon>
        <taxon>Solanales</taxon>
        <taxon>Solanaceae</taxon>
        <taxon>Nicotianoideae</taxon>
        <taxon>Nicotianeae</taxon>
        <taxon>Nicotiana</taxon>
    </lineage>
</organism>
<name>A0AC58TQ67_TOBAC</name>
<keyword evidence="1" id="KW-1185">Reference proteome</keyword>
<reference evidence="2" key="2">
    <citation type="submission" date="2025-08" db="UniProtKB">
        <authorList>
            <consortium name="RefSeq"/>
        </authorList>
    </citation>
    <scope>IDENTIFICATION</scope>
    <source>
        <tissue evidence="2">Leaf</tissue>
    </source>
</reference>
<sequence length="184" mass="20400">MPDSTTPAQTTPVFTPTKGATISPTDILVPPTASASDPSVFDGDLRGAIQMLAQIMAFEAQRLNIEPTSSTQQGDSTSFRVNKFLQLDPPVFTDDGTLSYQGRLCVPDVDSLRERIMIEAHHSMYSVHLGSIKISHDLKEVYCWNYMKRNVADFVAKCSNCKQVKAKHQRLGGLAQNIEIPMWK</sequence>
<proteinExistence type="predicted"/>
<dbReference type="Proteomes" id="UP000790787">
    <property type="component" value="Chromosome 22"/>
</dbReference>
<evidence type="ECO:0000313" key="2">
    <source>
        <dbReference type="RefSeq" id="XP_075099343.1"/>
    </source>
</evidence>
<dbReference type="RefSeq" id="XP_075099343.1">
    <property type="nucleotide sequence ID" value="XM_075243242.1"/>
</dbReference>
<gene>
    <name evidence="2" type="primary">LOC142176158</name>
</gene>
<evidence type="ECO:0000313" key="1">
    <source>
        <dbReference type="Proteomes" id="UP000790787"/>
    </source>
</evidence>
<protein>
    <submittedName>
        <fullName evidence="2">Uncharacterized protein LOC142176158</fullName>
    </submittedName>
</protein>
<reference evidence="1" key="1">
    <citation type="journal article" date="2014" name="Nat. Commun.">
        <title>The tobacco genome sequence and its comparison with those of tomato and potato.</title>
        <authorList>
            <person name="Sierro N."/>
            <person name="Battey J.N."/>
            <person name="Ouadi S."/>
            <person name="Bakaher N."/>
            <person name="Bovet L."/>
            <person name="Willig A."/>
            <person name="Goepfert S."/>
            <person name="Peitsch M.C."/>
            <person name="Ivanov N.V."/>
        </authorList>
    </citation>
    <scope>NUCLEOTIDE SEQUENCE [LARGE SCALE GENOMIC DNA]</scope>
</reference>
<accession>A0AC58TQ67</accession>